<sequence length="153" mass="17373">MSNNAFSQLDFRKWFDRMQPQTIAIATWLLYIDGVFSFLNYLDKSTGDIYGFWGFYGGPMSLVSLLCVFTFPAGGFLIANGKKIGWYVALVAAFSPFILRLCLKFIGSDFWSSQLSLKDIIIGTSFVNFMFEAALPALLLHPMSRNYAKSWLR</sequence>
<accession>A0A6J6H7B6</accession>
<organism evidence="2">
    <name type="scientific">freshwater metagenome</name>
    <dbReference type="NCBI Taxonomy" id="449393"/>
    <lineage>
        <taxon>unclassified sequences</taxon>
        <taxon>metagenomes</taxon>
        <taxon>ecological metagenomes</taxon>
    </lineage>
</organism>
<keyword evidence="1" id="KW-0812">Transmembrane</keyword>
<feature type="transmembrane region" description="Helical" evidence="1">
    <location>
        <begin position="21"/>
        <end position="42"/>
    </location>
</feature>
<dbReference type="EMBL" id="CAEZUX010000019">
    <property type="protein sequence ID" value="CAB4609582.1"/>
    <property type="molecule type" value="Genomic_DNA"/>
</dbReference>
<reference evidence="2" key="1">
    <citation type="submission" date="2020-05" db="EMBL/GenBank/DDBJ databases">
        <authorList>
            <person name="Chiriac C."/>
            <person name="Salcher M."/>
            <person name="Ghai R."/>
            <person name="Kavagutti S V."/>
        </authorList>
    </citation>
    <scope>NUCLEOTIDE SEQUENCE</scope>
</reference>
<gene>
    <name evidence="2" type="ORF">UFOPK1874_00331</name>
</gene>
<protein>
    <submittedName>
        <fullName evidence="2">Unannotated protein</fullName>
    </submittedName>
</protein>
<feature type="transmembrane region" description="Helical" evidence="1">
    <location>
        <begin position="86"/>
        <end position="108"/>
    </location>
</feature>
<proteinExistence type="predicted"/>
<evidence type="ECO:0000313" key="2">
    <source>
        <dbReference type="EMBL" id="CAB4609582.1"/>
    </source>
</evidence>
<keyword evidence="1" id="KW-0472">Membrane</keyword>
<name>A0A6J6H7B6_9ZZZZ</name>
<dbReference type="AlphaFoldDB" id="A0A6J6H7B6"/>
<feature type="transmembrane region" description="Helical" evidence="1">
    <location>
        <begin position="62"/>
        <end position="79"/>
    </location>
</feature>
<keyword evidence="1" id="KW-1133">Transmembrane helix</keyword>
<feature type="transmembrane region" description="Helical" evidence="1">
    <location>
        <begin position="120"/>
        <end position="140"/>
    </location>
</feature>
<evidence type="ECO:0000256" key="1">
    <source>
        <dbReference type="SAM" id="Phobius"/>
    </source>
</evidence>